<organism evidence="2 3">
    <name type="scientific">Rouxiella aceris</name>
    <dbReference type="NCBI Taxonomy" id="2703884"/>
    <lineage>
        <taxon>Bacteria</taxon>
        <taxon>Pseudomonadati</taxon>
        <taxon>Pseudomonadota</taxon>
        <taxon>Gammaproteobacteria</taxon>
        <taxon>Enterobacterales</taxon>
        <taxon>Yersiniaceae</taxon>
        <taxon>Rouxiella</taxon>
    </lineage>
</organism>
<evidence type="ECO:0000313" key="3">
    <source>
        <dbReference type="Proteomes" id="UP000585363"/>
    </source>
</evidence>
<sequence>MLLLSSLVLLSACTLQASFTPEKSKLNDATLGVPYYEQINIFGGRVLSYDLHSKEVIAGDITPDNIGLQMQYCNDKMGNNCLQIRGVPIKTGIVKVRVYGGLAGGMFSRAGEFDKTYTIKIKPPEGSS</sequence>
<reference evidence="2 3" key="1">
    <citation type="submission" date="2020-01" db="EMBL/GenBank/DDBJ databases">
        <authorList>
            <person name="Lee S.D."/>
        </authorList>
    </citation>
    <scope>NUCLEOTIDE SEQUENCE [LARGE SCALE GENOMIC DNA]</scope>
    <source>
        <strain evidence="2 3">SAP-1</strain>
    </source>
</reference>
<keyword evidence="1" id="KW-0732">Signal</keyword>
<evidence type="ECO:0000256" key="1">
    <source>
        <dbReference type="SAM" id="SignalP"/>
    </source>
</evidence>
<feature type="chain" id="PRO_5032561095" evidence="1">
    <location>
        <begin position="18"/>
        <end position="128"/>
    </location>
</feature>
<gene>
    <name evidence="2" type="ORF">GW590_04715</name>
</gene>
<accession>A0A848MER5</accession>
<name>A0A848MER5_9GAMM</name>
<protein>
    <submittedName>
        <fullName evidence="2">Uncharacterized protein</fullName>
    </submittedName>
</protein>
<dbReference type="EMBL" id="JAADJU010000002">
    <property type="protein sequence ID" value="NMP26175.1"/>
    <property type="molecule type" value="Genomic_DNA"/>
</dbReference>
<proteinExistence type="predicted"/>
<evidence type="ECO:0000313" key="2">
    <source>
        <dbReference type="EMBL" id="NMP26175.1"/>
    </source>
</evidence>
<keyword evidence="3" id="KW-1185">Reference proteome</keyword>
<comment type="caution">
    <text evidence="2">The sequence shown here is derived from an EMBL/GenBank/DDBJ whole genome shotgun (WGS) entry which is preliminary data.</text>
</comment>
<feature type="signal peptide" evidence="1">
    <location>
        <begin position="1"/>
        <end position="17"/>
    </location>
</feature>
<dbReference type="Proteomes" id="UP000585363">
    <property type="component" value="Unassembled WGS sequence"/>
</dbReference>
<dbReference type="AlphaFoldDB" id="A0A848MER5"/>
<reference evidence="2 3" key="2">
    <citation type="submission" date="2020-06" db="EMBL/GenBank/DDBJ databases">
        <title>Polyphasic characterization of a Rahnella strain isolated from tree sap.</title>
        <authorList>
            <person name="Kim I.S."/>
        </authorList>
    </citation>
    <scope>NUCLEOTIDE SEQUENCE [LARGE SCALE GENOMIC DNA]</scope>
    <source>
        <strain evidence="2 3">SAP-1</strain>
    </source>
</reference>